<comment type="caution">
    <text evidence="1">The sequence shown here is derived from an EMBL/GenBank/DDBJ whole genome shotgun (WGS) entry which is preliminary data.</text>
</comment>
<dbReference type="RefSeq" id="WP_214831832.1">
    <property type="nucleotide sequence ID" value="NZ_CP183077.1"/>
</dbReference>
<organism evidence="1 2">
    <name type="scientific">Exiguobacterium mexicanum</name>
    <dbReference type="NCBI Taxonomy" id="340146"/>
    <lineage>
        <taxon>Bacteria</taxon>
        <taxon>Bacillati</taxon>
        <taxon>Bacillota</taxon>
        <taxon>Bacilli</taxon>
        <taxon>Bacillales</taxon>
        <taxon>Bacillales Family XII. Incertae Sedis</taxon>
        <taxon>Exiguobacterium</taxon>
    </lineage>
</organism>
<gene>
    <name evidence="1" type="ORF">QR695_09835</name>
</gene>
<name>A0ABT7MQ44_9BACL</name>
<protein>
    <submittedName>
        <fullName evidence="1">Sporulation protein</fullName>
    </submittedName>
</protein>
<proteinExistence type="predicted"/>
<dbReference type="InterPro" id="IPR009776">
    <property type="entry name" value="Spore_0_M"/>
</dbReference>
<keyword evidence="2" id="KW-1185">Reference proteome</keyword>
<reference evidence="1 2" key="1">
    <citation type="submission" date="2023-06" db="EMBL/GenBank/DDBJ databases">
        <title>Influencing factors and mechanism of Cr(VI) reduction by facultative anaerobic Exiguobacterium sp. PY14.</title>
        <authorList>
            <person name="Zou L."/>
        </authorList>
    </citation>
    <scope>NUCLEOTIDE SEQUENCE [LARGE SCALE GENOMIC DNA]</scope>
    <source>
        <strain evidence="1 2">PY14</strain>
    </source>
</reference>
<dbReference type="PANTHER" id="PTHR40053:SF1">
    <property type="entry name" value="SPORULATION-CONTROL PROTEIN SPO0M"/>
    <property type="match status" value="1"/>
</dbReference>
<evidence type="ECO:0000313" key="1">
    <source>
        <dbReference type="EMBL" id="MDL5377303.1"/>
    </source>
</evidence>
<sequence length="258" mass="28751">MFKKLLSSIGIGAATVDTRLEESACVPGGTLNGVVHIKGGSTEQSVDRIYIFFNTLYKHEVNDKTTYSTFTIEKILLNEAPFMIGPEEVKEIPFTIDVPFNTPISVSQSKSWIETGLDIAQAVDPKDEDSILVKPNQAQQVVLDVLDDIGFRLKKADTEMLPARHRSGRLPIAQELEYSPNGTRYGRKLDELEVVMLQTESSLDLLIQVDKSVHNLGSLFADLTGTDESTHRLSYTNAELTSPERIRRDLEALIERSI</sequence>
<dbReference type="Pfam" id="PF07070">
    <property type="entry name" value="Spo0M"/>
    <property type="match status" value="1"/>
</dbReference>
<evidence type="ECO:0000313" key="2">
    <source>
        <dbReference type="Proteomes" id="UP001230807"/>
    </source>
</evidence>
<dbReference type="Proteomes" id="UP001230807">
    <property type="component" value="Unassembled WGS sequence"/>
</dbReference>
<dbReference type="EMBL" id="JASWER010000007">
    <property type="protein sequence ID" value="MDL5377303.1"/>
    <property type="molecule type" value="Genomic_DNA"/>
</dbReference>
<dbReference type="PANTHER" id="PTHR40053">
    <property type="entry name" value="SPORULATION-CONTROL PROTEIN SPO0M"/>
    <property type="match status" value="1"/>
</dbReference>
<accession>A0ABT7MQ44</accession>